<dbReference type="AlphaFoldDB" id="A0AAD1ULE1"/>
<proteinExistence type="predicted"/>
<name>A0AAD1ULE1_EUPCR</name>
<comment type="caution">
    <text evidence="1">The sequence shown here is derived from an EMBL/GenBank/DDBJ whole genome shotgun (WGS) entry which is preliminary data.</text>
</comment>
<evidence type="ECO:0000313" key="2">
    <source>
        <dbReference type="Proteomes" id="UP001295684"/>
    </source>
</evidence>
<gene>
    <name evidence="1" type="ORF">ECRASSUSDP1_LOCUS10243</name>
</gene>
<evidence type="ECO:0000313" key="1">
    <source>
        <dbReference type="EMBL" id="CAI2368947.1"/>
    </source>
</evidence>
<keyword evidence="2" id="KW-1185">Reference proteome</keyword>
<protein>
    <submittedName>
        <fullName evidence="1">Uncharacterized protein</fullName>
    </submittedName>
</protein>
<accession>A0AAD1ULE1</accession>
<sequence>MDHLQSLNFEYGHEFPQWDFNINQNEFIKFDEKNGTVELSSQDEINLKMLKMQTLEDVGSSQSEKPLSKNSYSLRKNPKRRLQCFLGESSLKLRQTLDPSLFSSKTGKYPARKDITMKAVLRGIRRFYINIFRARYPTLFFSKLAKAQNTQISQDVHEMCVELFSEEVVMKYKIHIFMQALLNLKLVEDKQESSQEFKRASQVLKCCKSFSSRAFSQFCDDPCFLKICQKIQSDYEEEFLSSLKSKEHNYERYREVLNNFNQ</sequence>
<reference evidence="1" key="1">
    <citation type="submission" date="2023-07" db="EMBL/GenBank/DDBJ databases">
        <authorList>
            <consortium name="AG Swart"/>
            <person name="Singh M."/>
            <person name="Singh A."/>
            <person name="Seah K."/>
            <person name="Emmerich C."/>
        </authorList>
    </citation>
    <scope>NUCLEOTIDE SEQUENCE</scope>
    <source>
        <strain evidence="1">DP1</strain>
    </source>
</reference>
<organism evidence="1 2">
    <name type="scientific">Euplotes crassus</name>
    <dbReference type="NCBI Taxonomy" id="5936"/>
    <lineage>
        <taxon>Eukaryota</taxon>
        <taxon>Sar</taxon>
        <taxon>Alveolata</taxon>
        <taxon>Ciliophora</taxon>
        <taxon>Intramacronucleata</taxon>
        <taxon>Spirotrichea</taxon>
        <taxon>Hypotrichia</taxon>
        <taxon>Euplotida</taxon>
        <taxon>Euplotidae</taxon>
        <taxon>Moneuplotes</taxon>
    </lineage>
</organism>
<dbReference type="Proteomes" id="UP001295684">
    <property type="component" value="Unassembled WGS sequence"/>
</dbReference>
<dbReference type="EMBL" id="CAMPGE010010090">
    <property type="protein sequence ID" value="CAI2368947.1"/>
    <property type="molecule type" value="Genomic_DNA"/>
</dbReference>